<dbReference type="EMBL" id="CAXLJL010000181">
    <property type="protein sequence ID" value="CAL5134218.1"/>
    <property type="molecule type" value="Genomic_DNA"/>
</dbReference>
<feature type="region of interest" description="Disordered" evidence="1">
    <location>
        <begin position="27"/>
        <end position="76"/>
    </location>
</feature>
<evidence type="ECO:0000256" key="1">
    <source>
        <dbReference type="SAM" id="MobiDB-lite"/>
    </source>
</evidence>
<feature type="non-terminal residue" evidence="2">
    <location>
        <position position="76"/>
    </location>
</feature>
<feature type="non-terminal residue" evidence="2">
    <location>
        <position position="1"/>
    </location>
</feature>
<reference evidence="2" key="1">
    <citation type="submission" date="2024-06" db="EMBL/GenBank/DDBJ databases">
        <authorList>
            <person name="Liu X."/>
            <person name="Lenzi L."/>
            <person name="Haldenby T S."/>
            <person name="Uol C."/>
        </authorList>
    </citation>
    <scope>NUCLEOTIDE SEQUENCE</scope>
</reference>
<evidence type="ECO:0000313" key="2">
    <source>
        <dbReference type="EMBL" id="CAL5134218.1"/>
    </source>
</evidence>
<dbReference type="Proteomes" id="UP001497525">
    <property type="component" value="Unassembled WGS sequence"/>
</dbReference>
<accession>A0AAV2TGE4</accession>
<gene>
    <name evidence="2" type="ORF">CDAUBV1_LOCUS7432</name>
</gene>
<feature type="compositionally biased region" description="Polar residues" evidence="1">
    <location>
        <begin position="34"/>
        <end position="48"/>
    </location>
</feature>
<sequence>NFVFMGSCASTGVEKVESPVRSLSGTVIRPELDPNNQMTPTRRTSSMTPKGFDQNNFRRDSPFGQNTTVELLDMGR</sequence>
<dbReference type="AlphaFoldDB" id="A0AAV2TGE4"/>
<evidence type="ECO:0008006" key="4">
    <source>
        <dbReference type="Google" id="ProtNLM"/>
    </source>
</evidence>
<comment type="caution">
    <text evidence="2">The sequence shown here is derived from an EMBL/GenBank/DDBJ whole genome shotgun (WGS) entry which is preliminary data.</text>
</comment>
<protein>
    <recommendedName>
        <fullName evidence="4">Brain-derived neurotrophic factor</fullName>
    </recommendedName>
</protein>
<proteinExistence type="predicted"/>
<evidence type="ECO:0000313" key="3">
    <source>
        <dbReference type="Proteomes" id="UP001497525"/>
    </source>
</evidence>
<organism evidence="2 3">
    <name type="scientific">Calicophoron daubneyi</name>
    <name type="common">Rumen fluke</name>
    <name type="synonym">Paramphistomum daubneyi</name>
    <dbReference type="NCBI Taxonomy" id="300641"/>
    <lineage>
        <taxon>Eukaryota</taxon>
        <taxon>Metazoa</taxon>
        <taxon>Spiralia</taxon>
        <taxon>Lophotrochozoa</taxon>
        <taxon>Platyhelminthes</taxon>
        <taxon>Trematoda</taxon>
        <taxon>Digenea</taxon>
        <taxon>Plagiorchiida</taxon>
        <taxon>Pronocephalata</taxon>
        <taxon>Paramphistomoidea</taxon>
        <taxon>Paramphistomidae</taxon>
        <taxon>Calicophoron</taxon>
    </lineage>
</organism>
<name>A0AAV2TGE4_CALDB</name>